<organism evidence="1 2">
    <name type="scientific">Streptomyces shaanxiensis</name>
    <dbReference type="NCBI Taxonomy" id="653357"/>
    <lineage>
        <taxon>Bacteria</taxon>
        <taxon>Bacillati</taxon>
        <taxon>Actinomycetota</taxon>
        <taxon>Actinomycetes</taxon>
        <taxon>Kitasatosporales</taxon>
        <taxon>Streptomycetaceae</taxon>
        <taxon>Streptomyces</taxon>
    </lineage>
</organism>
<evidence type="ECO:0000313" key="1">
    <source>
        <dbReference type="EMBL" id="GAA4062388.1"/>
    </source>
</evidence>
<dbReference type="Proteomes" id="UP001499984">
    <property type="component" value="Unassembled WGS sequence"/>
</dbReference>
<proteinExistence type="predicted"/>
<reference evidence="2" key="1">
    <citation type="journal article" date="2019" name="Int. J. Syst. Evol. Microbiol.">
        <title>The Global Catalogue of Microorganisms (GCM) 10K type strain sequencing project: providing services to taxonomists for standard genome sequencing and annotation.</title>
        <authorList>
            <consortium name="The Broad Institute Genomics Platform"/>
            <consortium name="The Broad Institute Genome Sequencing Center for Infectious Disease"/>
            <person name="Wu L."/>
            <person name="Ma J."/>
        </authorList>
    </citation>
    <scope>NUCLEOTIDE SEQUENCE [LARGE SCALE GENOMIC DNA]</scope>
    <source>
        <strain evidence="2">JCM 16925</strain>
    </source>
</reference>
<dbReference type="EMBL" id="BAAAZY010000011">
    <property type="protein sequence ID" value="GAA4062388.1"/>
    <property type="molecule type" value="Genomic_DNA"/>
</dbReference>
<comment type="caution">
    <text evidence="1">The sequence shown here is derived from an EMBL/GenBank/DDBJ whole genome shotgun (WGS) entry which is preliminary data.</text>
</comment>
<protein>
    <submittedName>
        <fullName evidence="1">Uncharacterized protein</fullName>
    </submittedName>
</protein>
<evidence type="ECO:0000313" key="2">
    <source>
        <dbReference type="Proteomes" id="UP001499984"/>
    </source>
</evidence>
<accession>A0ABP7V9E1</accession>
<keyword evidence="2" id="KW-1185">Reference proteome</keyword>
<name>A0ABP7V9E1_9ACTN</name>
<gene>
    <name evidence="1" type="ORF">GCM10022233_40270</name>
</gene>
<sequence>MYGGGPVAVAERAEVVDAGQREARSASAASLTRETGKCWRAFTEELQPGPPAEEADDVER</sequence>